<sequence length="696" mass="77869">MTGSGFDVRTDRISAGDWSAWQQAREEIEKAVAEAKEIAERVEAKADFTALDKATRALQDHAFRIGVIGNFSTGKSTLINAMIGAEMLLTGVLPLTARLAEIRYGPSDRITLLTENGVEEVSQEEFNERNKKLKAAEEAGKPVDPAIDYLKAIIELDRPLLRSGLVFVDVPGHNSGFSSHEAIADDAMRSCDALIAVLLADAALGKVESDRLETALLDLEHQSVFIAVNKLDTLRPEQQTELIAEFPKRWARFLDSLDLPSEIKEPLRDRVYFIDSFNTLQRKLGRSAPDTGVKEFARLERDLAAMADGDLIAEKLDRPRRVLLRQLADLQRTIKDQYRLLDADAEKLLAHRQTIDGSIDKLERIASEIRRTCEEAGILRACRQSVRHAAEIRFTNYLDRLPAWARVGRADRPRPDGNRFMRLGPHRVRARIKLIAAELLNRFQKELLRFTEELASRGDGNDGASRPIWQALQDTYDLAEPALYEFEREIARMWQEVLSDPNARPPVADLRGAIQDLLKDFTGIPLEIQPVGVTTLIMRNVTERIQEIFLRLADPGGSSDASDLLKAVWELQQEITAGLQQLASVLVGTDAEVRNALDELLEKYACRAVAAALTDGTGNVATLAERYAANAERVVKNRQDALLGFLHDQTNRVRSLYDNTVRTVEAGLEEVRAKKAVLLEDSTRLTTLWSAFEEAR</sequence>
<dbReference type="Gene3D" id="3.40.50.300">
    <property type="entry name" value="P-loop containing nucleotide triphosphate hydrolases"/>
    <property type="match status" value="1"/>
</dbReference>
<comment type="subcellular location">
    <subcellularLocation>
        <location evidence="1">Membrane</location>
    </subcellularLocation>
</comment>
<evidence type="ECO:0000259" key="6">
    <source>
        <dbReference type="Pfam" id="PF00350"/>
    </source>
</evidence>
<evidence type="ECO:0000313" key="7">
    <source>
        <dbReference type="EMBL" id="TQM75024.1"/>
    </source>
</evidence>
<accession>A0A543IWR5</accession>
<keyword evidence="2" id="KW-0547">Nucleotide-binding</keyword>
<evidence type="ECO:0000313" key="8">
    <source>
        <dbReference type="Proteomes" id="UP000319213"/>
    </source>
</evidence>
<evidence type="ECO:0000256" key="1">
    <source>
        <dbReference type="ARBA" id="ARBA00004370"/>
    </source>
</evidence>
<dbReference type="InterPro" id="IPR045063">
    <property type="entry name" value="Dynamin_N"/>
</dbReference>
<keyword evidence="5" id="KW-0472">Membrane</keyword>
<dbReference type="GO" id="GO:0005525">
    <property type="term" value="F:GTP binding"/>
    <property type="evidence" value="ECO:0007669"/>
    <property type="project" value="UniProtKB-KW"/>
</dbReference>
<dbReference type="GO" id="GO:0003924">
    <property type="term" value="F:GTPase activity"/>
    <property type="evidence" value="ECO:0007669"/>
    <property type="project" value="InterPro"/>
</dbReference>
<comment type="caution">
    <text evidence="7">The sequence shown here is derived from an EMBL/GenBank/DDBJ whole genome shotgun (WGS) entry which is preliminary data.</text>
</comment>
<feature type="domain" description="Dynamin N-terminal" evidence="6">
    <location>
        <begin position="65"/>
        <end position="226"/>
    </location>
</feature>
<dbReference type="PANTHER" id="PTHR10465">
    <property type="entry name" value="TRANSMEMBRANE GTPASE FZO1"/>
    <property type="match status" value="1"/>
</dbReference>
<keyword evidence="4" id="KW-0342">GTP-binding</keyword>
<dbReference type="GO" id="GO:0016020">
    <property type="term" value="C:membrane"/>
    <property type="evidence" value="ECO:0007669"/>
    <property type="project" value="UniProtKB-SubCell"/>
</dbReference>
<dbReference type="EMBL" id="VFPQ01000001">
    <property type="protein sequence ID" value="TQM75024.1"/>
    <property type="molecule type" value="Genomic_DNA"/>
</dbReference>
<dbReference type="Proteomes" id="UP000319213">
    <property type="component" value="Unassembled WGS sequence"/>
</dbReference>
<organism evidence="7 8">
    <name type="scientific">Thermopolyspora flexuosa</name>
    <dbReference type="NCBI Taxonomy" id="103836"/>
    <lineage>
        <taxon>Bacteria</taxon>
        <taxon>Bacillati</taxon>
        <taxon>Actinomycetota</taxon>
        <taxon>Actinomycetes</taxon>
        <taxon>Streptosporangiales</taxon>
        <taxon>Streptosporangiaceae</taxon>
        <taxon>Thermopolyspora</taxon>
    </lineage>
</organism>
<evidence type="ECO:0000256" key="2">
    <source>
        <dbReference type="ARBA" id="ARBA00022741"/>
    </source>
</evidence>
<dbReference type="RefSeq" id="WP_142259102.1">
    <property type="nucleotide sequence ID" value="NZ_BMPV01000007.1"/>
</dbReference>
<evidence type="ECO:0000256" key="4">
    <source>
        <dbReference type="ARBA" id="ARBA00023134"/>
    </source>
</evidence>
<name>A0A543IWR5_9ACTN</name>
<dbReference type="SUPFAM" id="SSF52540">
    <property type="entry name" value="P-loop containing nucleoside triphosphate hydrolases"/>
    <property type="match status" value="1"/>
</dbReference>
<protein>
    <submittedName>
        <fullName evidence="7">Dynamin family protein</fullName>
    </submittedName>
</protein>
<keyword evidence="8" id="KW-1185">Reference proteome</keyword>
<dbReference type="Pfam" id="PF00350">
    <property type="entry name" value="Dynamin_N"/>
    <property type="match status" value="1"/>
</dbReference>
<dbReference type="PANTHER" id="PTHR10465:SF0">
    <property type="entry name" value="SARCALUMENIN"/>
    <property type="match status" value="1"/>
</dbReference>
<evidence type="ECO:0000256" key="3">
    <source>
        <dbReference type="ARBA" id="ARBA00022801"/>
    </source>
</evidence>
<gene>
    <name evidence="7" type="ORF">FHX40_1717</name>
</gene>
<dbReference type="AlphaFoldDB" id="A0A543IWR5"/>
<proteinExistence type="predicted"/>
<reference evidence="7 8" key="1">
    <citation type="submission" date="2019-06" db="EMBL/GenBank/DDBJ databases">
        <title>Sequencing the genomes of 1000 actinobacteria strains.</title>
        <authorList>
            <person name="Klenk H.-P."/>
        </authorList>
    </citation>
    <scope>NUCLEOTIDE SEQUENCE [LARGE SCALE GENOMIC DNA]</scope>
    <source>
        <strain evidence="7 8">DSM 43186</strain>
    </source>
</reference>
<dbReference type="InterPro" id="IPR027417">
    <property type="entry name" value="P-loop_NTPase"/>
</dbReference>
<keyword evidence="3" id="KW-0378">Hydrolase</keyword>
<dbReference type="OrthoDB" id="3650305at2"/>
<evidence type="ECO:0000256" key="5">
    <source>
        <dbReference type="ARBA" id="ARBA00023136"/>
    </source>
</evidence>
<dbReference type="InterPro" id="IPR027094">
    <property type="entry name" value="Mitofusin_fam"/>
</dbReference>